<evidence type="ECO:0008006" key="3">
    <source>
        <dbReference type="Google" id="ProtNLM"/>
    </source>
</evidence>
<proteinExistence type="predicted"/>
<protein>
    <recommendedName>
        <fullName evidence="3">tRNA(Ile2) 2-agmatinylcytidine synthetase</fullName>
    </recommendedName>
</protein>
<name>A0ABX8J676_9BACT</name>
<keyword evidence="2" id="KW-1185">Reference proteome</keyword>
<evidence type="ECO:0000313" key="1">
    <source>
        <dbReference type="EMBL" id="QWV93813.1"/>
    </source>
</evidence>
<organism evidence="1 2">
    <name type="scientific">Geomonas oryzisoli</name>
    <dbReference type="NCBI Taxonomy" id="2847992"/>
    <lineage>
        <taxon>Bacteria</taxon>
        <taxon>Pseudomonadati</taxon>
        <taxon>Thermodesulfobacteriota</taxon>
        <taxon>Desulfuromonadia</taxon>
        <taxon>Geobacterales</taxon>
        <taxon>Geobacteraceae</taxon>
        <taxon>Geomonas</taxon>
    </lineage>
</organism>
<dbReference type="EMBL" id="CP076723">
    <property type="protein sequence ID" value="QWV93813.1"/>
    <property type="molecule type" value="Genomic_DNA"/>
</dbReference>
<dbReference type="Proteomes" id="UP000683557">
    <property type="component" value="Chromosome"/>
</dbReference>
<accession>A0ABX8J676</accession>
<reference evidence="1 2" key="1">
    <citation type="submission" date="2021-06" db="EMBL/GenBank/DDBJ databases">
        <title>Gemonas diversity in paddy soil.</title>
        <authorList>
            <person name="Liu G."/>
        </authorList>
    </citation>
    <scope>NUCLEOTIDE SEQUENCE [LARGE SCALE GENOMIC DNA]</scope>
    <source>
        <strain evidence="1 2">RG10</strain>
    </source>
</reference>
<gene>
    <name evidence="1" type="ORF">KP004_01060</name>
</gene>
<sequence>MPVRVLIAIDDTDNSVSRGTGEIASLIAEAIEENGWGTAGFISRHQLLVHPDIPYTSHNSTMCFPVEMQQGALAQLISFACDFLGRECADGSDPGLCVAVLEQIAAPAELVAFGRRAKLEVITKSEATELAGRLGVHLSEHGGTGHGVIGALAGVGLRLSGDDGRMRGSLTGVRPGLVLTVRELLEQPDVDAVRGLDGSTLAPEEPVSIGDKPKTVLRGGASVLLVRPPDHPIENVSWETLPRRLLREY</sequence>
<dbReference type="PANTHER" id="PTHR40705">
    <property type="entry name" value="TRNA(ILE2) 2-AGMATINYLCYTIDINE SYNTHETASE TIAS"/>
    <property type="match status" value="1"/>
</dbReference>
<dbReference type="RefSeq" id="WP_216800553.1">
    <property type="nucleotide sequence ID" value="NZ_CP076723.1"/>
</dbReference>
<dbReference type="PANTHER" id="PTHR40705:SF2">
    <property type="entry name" value="DUF1743 DOMAIN-CONTAINING PROTEIN"/>
    <property type="match status" value="1"/>
</dbReference>
<evidence type="ECO:0000313" key="2">
    <source>
        <dbReference type="Proteomes" id="UP000683557"/>
    </source>
</evidence>